<organism evidence="1 2">
    <name type="scientific">Naganishia adeliensis</name>
    <dbReference type="NCBI Taxonomy" id="92952"/>
    <lineage>
        <taxon>Eukaryota</taxon>
        <taxon>Fungi</taxon>
        <taxon>Dikarya</taxon>
        <taxon>Basidiomycota</taxon>
        <taxon>Agaricomycotina</taxon>
        <taxon>Tremellomycetes</taxon>
        <taxon>Filobasidiales</taxon>
        <taxon>Filobasidiaceae</taxon>
        <taxon>Naganishia</taxon>
    </lineage>
</organism>
<gene>
    <name evidence="1" type="ORF">QFC20_003652</name>
</gene>
<name>A0ACC2WA44_9TREE</name>
<sequence>MYTLSAGTLAAVAIALVSSAAAAPIESHPTVLKRALGALIASGSGCLGVEKLENGAGVGWNRNCTTSTPTSSPPFYNRWDISPGNNEVIRLSGLPAGSGDFCMDSGDLAGSYPPFKIWTCYPGLAAQQWYYTDDKHLAVTGGNRCVETGRYGTNLNFCSSSSNTGSQVWDIVEGGATTTPPPPPPPPSGQGKTIRWTLNGQQKCLTVANGYLANGAALTINDCFDAGSTYFSLQQFVYTSGSTNIRVAPNSLSTTDYCVDFGSDRGVNGVGLKIWQCYDGLPAQQLYITGDNHIAVEGDNQCADVKAESQASQAKPYGSLKDVQSWQCSGGNPNQIFGF</sequence>
<comment type="caution">
    <text evidence="1">The sequence shown here is derived from an EMBL/GenBank/DDBJ whole genome shotgun (WGS) entry which is preliminary data.</text>
</comment>
<evidence type="ECO:0000313" key="2">
    <source>
        <dbReference type="Proteomes" id="UP001230649"/>
    </source>
</evidence>
<proteinExistence type="predicted"/>
<protein>
    <submittedName>
        <fullName evidence="1">Uncharacterized protein</fullName>
    </submittedName>
</protein>
<dbReference type="EMBL" id="JASBWS010000035">
    <property type="protein sequence ID" value="KAJ9107967.1"/>
    <property type="molecule type" value="Genomic_DNA"/>
</dbReference>
<dbReference type="Proteomes" id="UP001230649">
    <property type="component" value="Unassembled WGS sequence"/>
</dbReference>
<reference evidence="1" key="1">
    <citation type="submission" date="2023-04" db="EMBL/GenBank/DDBJ databases">
        <title>Draft Genome sequencing of Naganishia species isolated from polar environments using Oxford Nanopore Technology.</title>
        <authorList>
            <person name="Leo P."/>
            <person name="Venkateswaran K."/>
        </authorList>
    </citation>
    <scope>NUCLEOTIDE SEQUENCE</scope>
    <source>
        <strain evidence="1">MNA-CCFEE 5262</strain>
    </source>
</reference>
<keyword evidence="2" id="KW-1185">Reference proteome</keyword>
<accession>A0ACC2WA44</accession>
<evidence type="ECO:0000313" key="1">
    <source>
        <dbReference type="EMBL" id="KAJ9107967.1"/>
    </source>
</evidence>